<dbReference type="Proteomes" id="UP000076761">
    <property type="component" value="Unassembled WGS sequence"/>
</dbReference>
<dbReference type="PIRSF" id="PIRSF000654">
    <property type="entry name" value="Integrin-linked_kinase"/>
    <property type="match status" value="1"/>
</dbReference>
<dbReference type="EMBL" id="KV425608">
    <property type="protein sequence ID" value="KZT21348.1"/>
    <property type="molecule type" value="Genomic_DNA"/>
</dbReference>
<dbReference type="InterPro" id="IPR011009">
    <property type="entry name" value="Kinase-like_dom_sf"/>
</dbReference>
<feature type="domain" description="Protein kinase" evidence="1">
    <location>
        <begin position="14"/>
        <end position="290"/>
    </location>
</feature>
<dbReference type="AlphaFoldDB" id="A0A165PQ88"/>
<dbReference type="GO" id="GO:0004674">
    <property type="term" value="F:protein serine/threonine kinase activity"/>
    <property type="evidence" value="ECO:0007669"/>
    <property type="project" value="TreeGrafter"/>
</dbReference>
<accession>A0A165PQ88</accession>
<keyword evidence="2" id="KW-0808">Transferase</keyword>
<dbReference type="STRING" id="1314782.A0A165PQ88"/>
<dbReference type="PROSITE" id="PS00109">
    <property type="entry name" value="PROTEIN_KINASE_TYR"/>
    <property type="match status" value="1"/>
</dbReference>
<sequence>MLPSGFLIDVQALQTADVIRRTGGFGIIEKMAYAGLVVAVKKTKGESVDEKQKKMFRREALLWRQLYHNNVVRLYGILWPDQSEAPSLVLPWMEDGDIRAYIATRSPSLSEIYKWLLDIACGLYNLHQNEIIHADLRGKNVLVHVDSTGNRVAQITDFGLSRFLATDSAAAQIPSKQSKSEWPGNYHWLAPEVIRSDAHTHTKASDIWSYGWVCWEISTGMDPLEGVPHGKVLDELTKTPHYRATTAVEERLAGRKLPESLRPLMDVCWDRRPECRPDAGYVWRKLSPMP</sequence>
<evidence type="ECO:0000259" key="1">
    <source>
        <dbReference type="PROSITE" id="PS50011"/>
    </source>
</evidence>
<dbReference type="InterPro" id="IPR000719">
    <property type="entry name" value="Prot_kinase_dom"/>
</dbReference>
<dbReference type="GO" id="GO:0005524">
    <property type="term" value="F:ATP binding"/>
    <property type="evidence" value="ECO:0007669"/>
    <property type="project" value="InterPro"/>
</dbReference>
<keyword evidence="2" id="KW-0418">Kinase</keyword>
<dbReference type="PROSITE" id="PS50011">
    <property type="entry name" value="PROTEIN_KINASE_DOM"/>
    <property type="match status" value="1"/>
</dbReference>
<dbReference type="OrthoDB" id="26722at2759"/>
<dbReference type="InterPro" id="IPR001245">
    <property type="entry name" value="Ser-Thr/Tyr_kinase_cat_dom"/>
</dbReference>
<gene>
    <name evidence="2" type="ORF">NEOLEDRAFT_765795</name>
</gene>
<organism evidence="2 3">
    <name type="scientific">Neolentinus lepideus HHB14362 ss-1</name>
    <dbReference type="NCBI Taxonomy" id="1314782"/>
    <lineage>
        <taxon>Eukaryota</taxon>
        <taxon>Fungi</taxon>
        <taxon>Dikarya</taxon>
        <taxon>Basidiomycota</taxon>
        <taxon>Agaricomycotina</taxon>
        <taxon>Agaricomycetes</taxon>
        <taxon>Gloeophyllales</taxon>
        <taxon>Gloeophyllaceae</taxon>
        <taxon>Neolentinus</taxon>
    </lineage>
</organism>
<dbReference type="PANTHER" id="PTHR44329">
    <property type="entry name" value="SERINE/THREONINE-PROTEIN KINASE TNNI3K-RELATED"/>
    <property type="match status" value="1"/>
</dbReference>
<evidence type="ECO:0000313" key="2">
    <source>
        <dbReference type="EMBL" id="KZT21348.1"/>
    </source>
</evidence>
<protein>
    <submittedName>
        <fullName evidence="2">Kinase-like protein</fullName>
    </submittedName>
</protein>
<dbReference type="InterPro" id="IPR008266">
    <property type="entry name" value="Tyr_kinase_AS"/>
</dbReference>
<evidence type="ECO:0000313" key="3">
    <source>
        <dbReference type="Proteomes" id="UP000076761"/>
    </source>
</evidence>
<name>A0A165PQ88_9AGAM</name>
<dbReference type="InterPro" id="IPR051681">
    <property type="entry name" value="Ser/Thr_Kinases-Pseudokinases"/>
</dbReference>
<dbReference type="Pfam" id="PF07714">
    <property type="entry name" value="PK_Tyr_Ser-Thr"/>
    <property type="match status" value="1"/>
</dbReference>
<proteinExistence type="predicted"/>
<keyword evidence="3" id="KW-1185">Reference proteome</keyword>
<dbReference type="SUPFAM" id="SSF56112">
    <property type="entry name" value="Protein kinase-like (PK-like)"/>
    <property type="match status" value="1"/>
</dbReference>
<reference evidence="2 3" key="1">
    <citation type="journal article" date="2016" name="Mol. Biol. Evol.">
        <title>Comparative Genomics of Early-Diverging Mushroom-Forming Fungi Provides Insights into the Origins of Lignocellulose Decay Capabilities.</title>
        <authorList>
            <person name="Nagy L.G."/>
            <person name="Riley R."/>
            <person name="Tritt A."/>
            <person name="Adam C."/>
            <person name="Daum C."/>
            <person name="Floudas D."/>
            <person name="Sun H."/>
            <person name="Yadav J.S."/>
            <person name="Pangilinan J."/>
            <person name="Larsson K.H."/>
            <person name="Matsuura K."/>
            <person name="Barry K."/>
            <person name="Labutti K."/>
            <person name="Kuo R."/>
            <person name="Ohm R.A."/>
            <person name="Bhattacharya S.S."/>
            <person name="Shirouzu T."/>
            <person name="Yoshinaga Y."/>
            <person name="Martin F.M."/>
            <person name="Grigoriev I.V."/>
            <person name="Hibbett D.S."/>
        </authorList>
    </citation>
    <scope>NUCLEOTIDE SEQUENCE [LARGE SCALE GENOMIC DNA]</scope>
    <source>
        <strain evidence="2 3">HHB14362 ss-1</strain>
    </source>
</reference>
<dbReference type="InParanoid" id="A0A165PQ88"/>
<dbReference type="Gene3D" id="1.10.510.10">
    <property type="entry name" value="Transferase(Phosphotransferase) domain 1"/>
    <property type="match status" value="1"/>
</dbReference>